<name>A0A9P8I5A5_9PEZI</name>
<dbReference type="InterPro" id="IPR035979">
    <property type="entry name" value="RBD_domain_sf"/>
</dbReference>
<evidence type="ECO:0000256" key="1">
    <source>
        <dbReference type="SAM" id="Coils"/>
    </source>
</evidence>
<feature type="coiled-coil region" evidence="1">
    <location>
        <begin position="99"/>
        <end position="126"/>
    </location>
</feature>
<keyword evidence="1" id="KW-0175">Coiled coil</keyword>
<feature type="region of interest" description="Disordered" evidence="2">
    <location>
        <begin position="179"/>
        <end position="353"/>
    </location>
</feature>
<evidence type="ECO:0000313" key="5">
    <source>
        <dbReference type="Proteomes" id="UP000698800"/>
    </source>
</evidence>
<dbReference type="SUPFAM" id="SSF54928">
    <property type="entry name" value="RNA-binding domain, RBD"/>
    <property type="match status" value="1"/>
</dbReference>
<evidence type="ECO:0000259" key="3">
    <source>
        <dbReference type="Pfam" id="PF24625"/>
    </source>
</evidence>
<feature type="domain" description="DUF7626" evidence="3">
    <location>
        <begin position="51"/>
        <end position="103"/>
    </location>
</feature>
<feature type="compositionally biased region" description="Polar residues" evidence="2">
    <location>
        <begin position="307"/>
        <end position="327"/>
    </location>
</feature>
<organism evidence="4 5">
    <name type="scientific">Glutinoglossum americanum</name>
    <dbReference type="NCBI Taxonomy" id="1670608"/>
    <lineage>
        <taxon>Eukaryota</taxon>
        <taxon>Fungi</taxon>
        <taxon>Dikarya</taxon>
        <taxon>Ascomycota</taxon>
        <taxon>Pezizomycotina</taxon>
        <taxon>Geoglossomycetes</taxon>
        <taxon>Geoglossales</taxon>
        <taxon>Geoglossaceae</taxon>
        <taxon>Glutinoglossum</taxon>
    </lineage>
</organism>
<gene>
    <name evidence="4" type="ORF">FGG08_002235</name>
</gene>
<dbReference type="CDD" id="cd00590">
    <property type="entry name" value="RRM_SF"/>
    <property type="match status" value="1"/>
</dbReference>
<accession>A0A9P8I5A5</accession>
<evidence type="ECO:0000313" key="4">
    <source>
        <dbReference type="EMBL" id="KAH0543470.1"/>
    </source>
</evidence>
<feature type="compositionally biased region" description="Polar residues" evidence="2">
    <location>
        <begin position="190"/>
        <end position="206"/>
    </location>
</feature>
<dbReference type="AlphaFoldDB" id="A0A9P8I5A5"/>
<feature type="compositionally biased region" description="Acidic residues" evidence="2">
    <location>
        <begin position="259"/>
        <end position="272"/>
    </location>
</feature>
<dbReference type="EMBL" id="JAGHQL010000032">
    <property type="protein sequence ID" value="KAH0543470.1"/>
    <property type="molecule type" value="Genomic_DNA"/>
</dbReference>
<reference evidence="4" key="1">
    <citation type="submission" date="2021-03" db="EMBL/GenBank/DDBJ databases">
        <title>Comparative genomics and phylogenomic investigation of the class Geoglossomycetes provide insights into ecological specialization and systematics.</title>
        <authorList>
            <person name="Melie T."/>
            <person name="Pirro S."/>
            <person name="Miller A.N."/>
            <person name="Quandt A."/>
        </authorList>
    </citation>
    <scope>NUCLEOTIDE SEQUENCE</scope>
    <source>
        <strain evidence="4">GBOQ0MN5Z8</strain>
    </source>
</reference>
<keyword evidence="5" id="KW-1185">Reference proteome</keyword>
<proteinExistence type="predicted"/>
<dbReference type="GO" id="GO:0003676">
    <property type="term" value="F:nucleic acid binding"/>
    <property type="evidence" value="ECO:0007669"/>
    <property type="project" value="InterPro"/>
</dbReference>
<dbReference type="Pfam" id="PF24625">
    <property type="entry name" value="DUF7626"/>
    <property type="match status" value="1"/>
</dbReference>
<protein>
    <recommendedName>
        <fullName evidence="3">DUF7626 domain-containing protein</fullName>
    </recommendedName>
</protein>
<dbReference type="Proteomes" id="UP000698800">
    <property type="component" value="Unassembled WGS sequence"/>
</dbReference>
<evidence type="ECO:0000256" key="2">
    <source>
        <dbReference type="SAM" id="MobiDB-lite"/>
    </source>
</evidence>
<feature type="region of interest" description="Disordered" evidence="2">
    <location>
        <begin position="1"/>
        <end position="26"/>
    </location>
</feature>
<dbReference type="OrthoDB" id="5321209at2759"/>
<comment type="caution">
    <text evidence="4">The sequence shown here is derived from an EMBL/GenBank/DDBJ whole genome shotgun (WGS) entry which is preliminary data.</text>
</comment>
<sequence>MVPKRTSETPQKMIEIPTKRNASVPQSLYRPHKRARIPGGRAPIPKRVTAELDSDDEIIVSMKKAGKSCTEIAKRLRDEGRINYRDKTITSRYVRIIRAQETQMEKNAALEQIEWEEEDLEALTHAVEAVDYQIQAELDKLTRRKWQMVVSQLRDSRPGGIFSQAECQRRYSQLMKGGELNASGPEVQSHGIQASAPQGSAPQGSASEARVPGARASNPSAPRPSTPAQLDIPEADLDESNDGLSFIPDSHESSNDTLEGGDDSEYKDEESPSVESSDTGYNPKVRRGTTLGTGQSPAKNVAKLTTPKESPSWATPQKSQGNATGDFSSKDHDGSVASAANTEGIGEPGIPTSSAISSGNRVLEAAASIDLPIEPTLAVASGTTIANYETTERGNRVAAKMLVCGREIPEPAATGRRLIVQGLPVWVGIAELQFIFQDFRFCGHASCDEEDGWFVDVATANDATRAVATLNRQLIMNEIISVVVYRHRDMLGYSFGWWPLVHHADDSEASQSGANGVTGSD</sequence>
<dbReference type="InterPro" id="IPR056043">
    <property type="entry name" value="DUF7626"/>
</dbReference>